<organism evidence="1 2">
    <name type="scientific">Lactuca virosa</name>
    <dbReference type="NCBI Taxonomy" id="75947"/>
    <lineage>
        <taxon>Eukaryota</taxon>
        <taxon>Viridiplantae</taxon>
        <taxon>Streptophyta</taxon>
        <taxon>Embryophyta</taxon>
        <taxon>Tracheophyta</taxon>
        <taxon>Spermatophyta</taxon>
        <taxon>Magnoliopsida</taxon>
        <taxon>eudicotyledons</taxon>
        <taxon>Gunneridae</taxon>
        <taxon>Pentapetalae</taxon>
        <taxon>asterids</taxon>
        <taxon>campanulids</taxon>
        <taxon>Asterales</taxon>
        <taxon>Asteraceae</taxon>
        <taxon>Cichorioideae</taxon>
        <taxon>Cichorieae</taxon>
        <taxon>Lactucinae</taxon>
        <taxon>Lactuca</taxon>
    </lineage>
</organism>
<proteinExistence type="predicted"/>
<name>A0AAU9NR73_9ASTR</name>
<evidence type="ECO:0000313" key="2">
    <source>
        <dbReference type="Proteomes" id="UP001157418"/>
    </source>
</evidence>
<keyword evidence="2" id="KW-1185">Reference proteome</keyword>
<dbReference type="Proteomes" id="UP001157418">
    <property type="component" value="Unassembled WGS sequence"/>
</dbReference>
<dbReference type="EMBL" id="CAKMRJ010005412">
    <property type="protein sequence ID" value="CAH1440346.1"/>
    <property type="molecule type" value="Genomic_DNA"/>
</dbReference>
<sequence length="167" mass="19104">MCQERKVSTATLALTYLPTSLSSPFSTALFFSCDQQASSTHYFSSTHRSDLLPHFIGNVPTCLLIKNISLELVIPEYIKQLHPTLYRAAGLGIGLGGQSYSQFRVFPSKSTKIVRSVPNHQNRFWWVISHFRDNSDNSTPHLLPRRLQRLKNPSRLFNFKKFLTSIF</sequence>
<comment type="caution">
    <text evidence="1">The sequence shown here is derived from an EMBL/GenBank/DDBJ whole genome shotgun (WGS) entry which is preliminary data.</text>
</comment>
<evidence type="ECO:0000313" key="1">
    <source>
        <dbReference type="EMBL" id="CAH1440346.1"/>
    </source>
</evidence>
<reference evidence="1 2" key="1">
    <citation type="submission" date="2022-01" db="EMBL/GenBank/DDBJ databases">
        <authorList>
            <person name="Xiong W."/>
            <person name="Schranz E."/>
        </authorList>
    </citation>
    <scope>NUCLEOTIDE SEQUENCE [LARGE SCALE GENOMIC DNA]</scope>
</reference>
<dbReference type="AlphaFoldDB" id="A0AAU9NR73"/>
<gene>
    <name evidence="1" type="ORF">LVIROSA_LOCUS26487</name>
</gene>
<dbReference type="PROSITE" id="PS51257">
    <property type="entry name" value="PROKAR_LIPOPROTEIN"/>
    <property type="match status" value="1"/>
</dbReference>
<accession>A0AAU9NR73</accession>
<protein>
    <submittedName>
        <fullName evidence="1">Uncharacterized protein</fullName>
    </submittedName>
</protein>